<dbReference type="GeneID" id="111109176"/>
<protein>
    <submittedName>
        <fullName evidence="3">Uncharacterized protein LOC111109176</fullName>
    </submittedName>
</protein>
<feature type="domain" description="SAP" evidence="1">
    <location>
        <begin position="561"/>
        <end position="595"/>
    </location>
</feature>
<dbReference type="KEGG" id="cvn:111109176"/>
<dbReference type="PANTHER" id="PTHR16897:SF2">
    <property type="entry name" value="OS03G0226600 PROTEIN"/>
    <property type="match status" value="1"/>
</dbReference>
<name>A0A8B8BC13_CRAVI</name>
<accession>A0A8B8BC13</accession>
<dbReference type="RefSeq" id="XP_022300965.1">
    <property type="nucleotide sequence ID" value="XM_022445257.1"/>
</dbReference>
<evidence type="ECO:0000259" key="1">
    <source>
        <dbReference type="SMART" id="SM00513"/>
    </source>
</evidence>
<dbReference type="Proteomes" id="UP000694844">
    <property type="component" value="Chromosome 8"/>
</dbReference>
<proteinExistence type="predicted"/>
<dbReference type="OrthoDB" id="10019607at2759"/>
<reference evidence="3" key="1">
    <citation type="submission" date="2025-08" db="UniProtKB">
        <authorList>
            <consortium name="RefSeq"/>
        </authorList>
    </citation>
    <scope>IDENTIFICATION</scope>
    <source>
        <tissue evidence="3">Whole sample</tissue>
    </source>
</reference>
<sequence>MKQEAVDMLEKIRDEVMTPFRGMVGMANTFVERYGKFFHLVKSIKDAYDVLKEGYQTARGIINSLFGTRAHVDFPKIRREKDDSCSGSGEYPSHLGSGHMEYEHTGLDLIIEKGQTIVAPFAGDVTKTESKTIKLAIQDGALKGTTIYITNIEAESSIEAEEPRSFAAGQPLGIAIESLCENHIHVAFYKDDDYIDPTKYLEFKLVTMPKWKQECDDYKLVLKGETISANYIVGLTGQKPEYDDPKLNNTEFAAEIPDFPSSFDTDSSMDFKDDNDSAFNAVQQEPPNSEIWNIVDQEDTCSSVMNILPTTTTTTTTATPATEKKGLFGKLLKAADKFLEKFNIRRLKFGTIIEVLDKLEMNKSKTAMAKVMITIKELIENKPCVSPHEMTEDQLVNELTERGKAATGSREEMLARLLELEQSCPLMSFTMPKNVYCTFDSYCLGVECCINVKLAMFLKVFKFYARFDPCSNPMQFSFGFDKFNHTIAIKGSLDFDGIENEIKPGMKINLLGGIEVVLKYSIIKGEEATLATLGVGFCSQEDTNDCILFEILLDGSPSPRPEKMTDGQLHAALTSRNLSIHGDRHILNARLRTSDLSCSIHGRHFILPQLGGKLGEILYYAIQNNCMRIDAWADITMPILGKKYTRTLRAYLELDPCSFVFHVAFEGYSLTKVLISYTWGTNETTEISEHVIVKYRIDRNDKDFLLTFGLKIIATAQESLLDEYILENVKVPIPICGKFILPGGGSFGSMLQAIGGRMTEEAFELVLKNFDLDMVFRSKPMQLVPNTNVIICLYMDGKKYCIPTDDGLHLLKTQEIPACDQRTLVNFKNFSISQWFKDKALEIGDQLGEGAKMLLLEELNLTSFFQKPKCDRTRPPYSPSVEGMHNSCPKTIAFLPSVIPDPMSCFIPDYCTGIECCADIPVLDQGLHLFIHLDLEKLELSYGFENIKNTMKLIDYVWGNEIQMSVAVDFSISNWLNNMGILSLENLKDNAKTMLIQQLGVDKFLQDTSCTRSAPFYNPHVNGWKNECPLDWVLPPDIPSNNVTCALTQNCTRIDCCVDFSLLNLELHFFLYIDGCNYTIGGGIEKKTFSYELLDFNSFWDKEMITDISNIIFLNLKASQLEMSKKYVLDLRISVCLEPNKCELDIQILRQVLIPIPNCDTTMNFSLNGFSLSNWMGAQGMSAEESLSTALSDSLFKLLGISSFMKAMSCSRLELPYAINKLPENGWSSDCPQNLSLFKIHGTTACNIKNTCTALSCCIEVGELGRTFEIDLDIDFCNQKITLVIEKLKESFPLQTFEFGVKKEFGIKGVVKLGYTIWDHGGEGVYVVNMDLFVCLEDGGDCLINVNILNQTKLFKPICHWDTGFLNPDFTLDNFMKENHITTLNQIKGLALEKLKDELGLSQYLDSPPCSLSSIMYNPNINGIKNTCGKSLGAMPLLPGEMRCAISESCTEINCCIAAAPIHHNFHAYLDIDQCNQQMKFGIDKLQFQIFLREFEYGNEQDVRLVNVVRMKFKIWDLTAENQYMIDLKLSVCYDEASKCILEVPVFIKQRLPKNSCDFARKSTNFSLDGWKASLGLKADRLTTFATDQIMELLGIAGYMTPQCNVQIERAYVNGWIDDCPKSSSYQKSDLSALPLMCSITSKCTEIHCCLSVSPIGRSFEVFIDLDPCYNTLKLGVEAYTIEDLEFKYLLNMKVEVCLESAQPCLISADIARDMYLPKAKCDWSIDFPGFSISEWYKDLSLTPGSVLSPSYLSILKENLGIADFLLPKEKQCNRKSADYVPQTENQDGWKIDCPHDVGNMTKFAASFLPMNCHIMRTEDTFKLIEVVQIHYKIKDIGRNELELTAKIQICLEEKNCQFETVLFDRQRLPKPDCGWNLNFTLPDFSLKKWYNSIGASFGSQLSTLNSAKLLDELGIAKYMQENPCQRSGSVYSPSINGWKKDCQMEVNMAPISDSLTCLIKDTCTSINCCLEVEFMKTSFEAYLELDACNNWLEVGIEKLSFSLSLKDIKFGIKYAFYLNSVIRIDYLIEDLDIERQFRVSMNLKACFEASSDAECLINVDIFQNALLPKSICNWTAGFSSPNFDLDTWYNSLELTPGSVLSLANKEQLMNQLGIRSYLRSKQCSFTSEVFSPVNGRGWKNECTKDLPNILPILPSFVRCNVPSFCTGVTCCIEESKILRRHFTVGVTLDDCNHIMTFQVEQLTVKIQLHNYSFGVTEERYLMEVLQFKFRIDEAPAMKAYKISAALSVCYGVGPCVLDSIVLLKNFVLPKTLCEWGTGFPMDFSGRTWLVDKGLDIGSVLSAKDTLVLLSTLEMDNFLKLTDQCDRRSSEFMPNIHGWKNECLNASLSKPLPSSVSCQIPNYCTGIDCCAEIGFLGGRSINFQVLLDPCKSILSLSIENMQYNITLMDYKFGTINRFTLQGALRIDFNIQDLVMKRKYLINMNLSLCLESSDPTVCVYSAVILRNTLLPKKPCSMSLDFLNPSFNLTVWKNLNNYGAVLTQEQTKHLWRELGIEEYVGVGCSLSEPPYIPKNHPGWRVPTQCSVIPPMSTSNDVSCHISSNCSGIACCLQDNITGTSYQFSIEINTCDEKILITLEKFTFIVSLFDYDMGRKEVAKLFGVLELEFMIDELAISREFVVDMRVKLCYTKDQGCEKDIVALKGLRLPKRLCPLGIGQLPVPDFSLSKWMEDKIDGPVLKQWTVELLKSELKLSSYLNDPMCQRDDLFPETGNWNVKECTEVIPVEQLPPHTACKLSKSCSAIKCCTDIGVLNSTVQTEIDVDRCRGKLFIRIEKLETVIMLTDFEFSKWQKQSIQNVFSVEYKLDNTSSGPFLLSVNFSACFESNGDCLLNFPLMVYTKFPMVDCNFKNQSFAKQGFNFENFLRSNGVLTSVKTVPAPISEQLLETLGVKGFFLNTPCNRSAYTKTSSGFEIDSSCAENISPYLRSLKSNTNCPVSSSCTDFQCCTDMTILGRTLNYRISVDTCAMSLNLEIEKFKYELSLINFQFGVPQKFSIDQVFSLEYLIKDLSGQRQYLIDIALTVCLSDSLPCEIRNNILQNYLVTKPVCAWYTGFSIPDFSYTLWLKSNNLSTSSSLNRNELSSLIKALGISKYLKTPECDKEKGVYRNAFNGWNSDCHHHEDFIKRPPIDKSLATCLLSKTCSGVQCCLSVPNIGLSIESFVEISACDHQLSVGIENLQFNRSLHNYSYGQLEKFDLFGFIQIDFIITDLKYNGDGGDYILNLNMSVCMESKHACDPVIPVFVNTLLPKGLCNRNQDFKDKAFSLKTWKTEHGLSIGTPMDIYFVKQLFQDLGVGPYLLDLSEKCDWSEFPFREANTTGWIDECNTKTKGLNILGTHTRCSISKSCSDVHCCLHSDILQTNLDVFVNVDSCNGKIHLGIEKYKWSYKLLGYTFGETKHVSLFGMINMDYTILDLETVYGMDLNLSVCFESSGNCEIEIQVFKETKLAKPTCNWTKDFAVKDFSLENWISNKGYNSYSVLPSHAVSELMHDLDIIQYLGDSSCNRRSVPFYPTKHGWNNGCDQYVTLGSITSNTSCHLYEFCTGVRCCTEVPILGRSINSWLMLDHCNYKLSVGFEKFSVNVSLSTYTFGEEQLLDVNGVLRLRFTIEDLHSEQKFLVHLNLQICFEAHKDCMVDVPIFTNTKLPKKLCDWTTDFLDERFSYNMWRVGKKISAPGLSNSNLVLLMQDLGLAQFVYKDNQRCSSSRSPFIGATDNWINECNKTLLHPLPSLYSQPVTCRISSSCATVQCCVDVPEISSSFNTKLEIDPCTFQMVVSIDQLRFSKFLFEYDWGQEEEVWLFGVVRMTFRVFDMYTDGYFIMNLKLEVCLEAMEVPNCNKSIIVLDNYYLPKKECRWDATFTIPGFSLTDWQSKEGITPTIPIDSGSVDNLMTHLGVTPFMLEPACSPYDPRFSDAAEKWKKYCPLNVQNSLERVANQAICVVTRSCDDILCCINVPLLNRTFEIGINIDYSYEKIIVHVERIYRKHIFKRFNFGEEHTLSLAGVYKLRYTVNDLSNGGILDLSVHAEACLDDNGPCVVNISILNNMLIPQDSKKWDKLFSIRDFSLSQWLSEKFISDGQVLSSSLSDELLESLSLGPYLLLDTECKDYKSLSDDSGWSSECAAVNSSLPSLVSYPVTCNVDITCNKLLCCVQSSLTNSTFRVSFHMDPCNRTLHLSVENLHGHIPFSEFTWGEDQKYYLFGVVRIDYKIFDLSAENMFLVDLAVSLCWESYKPCQFKANVFKNTMIPKRHCRERMPYEKPGFSLANYTSENGLGINNLTDRDLLYLNDYLGISTYIGTPFCNKSDDKYLPEVNRWKNDCPSTSMKELQTLPKIAACYVTNRCTSIHCCMEVNRLHPQSVKFYLSIDYWHWTIEYGIEKLIVKNTMYDFKFNDWHDHWMKGIYRIKFRITDLIGAGYFRVSLKFMICLEDGLPCEENVTILDNALLPKAGCDEGNGIGVKNFTLSSWENKNKYTTMEKYSIARLEEETGLRGYLYNFTQMCDITSAKFNSPSAGWTNDCPIPLPSNVPVIDGELICNLGASCSEVVCCLHAKPLFRHISIHLKLNFCEDMITIGIDKFTRKIQPSVYNNWGNEEFLSLTEIYHLRYSFEDLPNANMYLVSLSVQSCWEGPSSCDVYTVLSNTRLPKSKSLPHCNWKGKPAIPDFSLNTWLSDNGYPITTALTGTALQDFMEDLQISRYMDRECNITTRPYVPQNANGWNTDCSHSLILSPLPSSFACHIPHYCTGVDCCIPSSVLGRNLHFYLEVNPCTSEIVVGVEKWVFREISIETQQLLSTAFTKSVWLKGVVRMDFDIKNLQHSNQYLINMNISICMESTDACEISNQTIFSNNLIQKRNCTFNDQLPQGFSLSSWKVNNSYDADASLPDYVRGKVEDLLKLSGYRKPSKCSRNVSPYWPTYNGWNHDKACRISDLPYNMEKKTSCYVGASCTEMTCCTDDPEMDTTFSWFIDVDFCHLKLSVGIENTKQEMFLSDITFGEEKCFSIQGVYRLSYIIYDLVSDSHYMMSVNVSVCYEPDNCTLTENVVENGMFPKPVCDFKSTDFAIPSFSMIDWLKKHKFSSLTPLPEYGQLELLTDLGLANYMKIKQCTDLDDIYRYQSDGWTKDCPLSVSTTSLPRGILCHIPATCTSVFCCLTPQVPLNKSFSVVLDLDPCNQRILLGIENFVHQISLYDFTFGMEHSYYLNNIVRMQYTVYDLKSDRMYQVSLNISFCLETSNPCLLETVVFRNVFLPKKPCSLTPGFVRKNFSLSTWKTENQITNSNMKASEIALLKEILGISEYLRDSCSRRAGKYFPHRNYWKDECGKVSGVVQFTQLDHISCYLSNTCSVISCCLEDTEIKRNIEVSLSIDPCKFIMTMEIEKLQFNISLLNFTWGEPVKMNFFGIYELSVSIENLYNERKYLMNMKISKSYESNGNDTKHYILFKDSLIPKAVCDWSMDYTIKGFSLYAWKLDRHLSTSALSVPDDLLAQLMDETGLSGYTNKPMCDATMDIYSVAVNGWKNDCGMNISLPTLHSNVTCFMFPTCTAVQCCVRSPELRRNYEVQFSIDYCSQSIRVQIEKVIHVKTLHDLKWGQSEEFSLLGIFRLRYTVEDLFKERSYLVSLEAMDCFETRHPQCDTGTAYTILNRAVFPKGLCSWNQSFVDPNFSLKTWLTNNSLGNVSDLMKTDYKVSQLMNDLVISPYLLLQPCSQSNRAIGGWTSFCTKTVIRPNISGAVCHLKEDCTSLECCVEVEYLRRNINTFLNIDPCTSELQVGIGHFRRNISLKSYQWGQREHIWLAGVVRIHLTVDNFQGERLYLVSMNISLCFEAREDCLRQIIVLKDTLLPKRRCSWDTNTGFSLSKWKRDEKVPIGVRLPVWAKQLLLEHLDIAQFMNTIPCKRDTGIFFHQNETLSSRYQSQTCQLEVDLANRSLDARSSLLVSCYLPSICTGFHCCVDVPAINMSFNAYLSVDPCNYMLTVGIENFSFNKSLDYYTFGQDGLFSLAGMLKIIYNINDLPEEKVYLATVKLSICTESTSCEANYTIFDNVLLPKMPCDWNEGFVNSNFSGSVWMTNNGYVSPLKKYQSAELMREMKASRYLMSDSCSAADQIYSHSKDGWNNLCQGVSHLNNLTSDNVTCYLDYSCSLLNCCISVEKIGRSMSVQFKFDQCTQKLAVNLERVKKEVDLLSFEYGKIHTFSLVGLLRANLEIHDLPYQRKYYLDLNISICFESRGSCEISVPILTRVALPKADCDWSRGIQGFSLKSWLESKGINGSVTTTLPVYLEHLLLEDRGIANMLKGEPCNRSDLFYNGSIPINGWTTECAVSPVLPPLPEYISCHNHALCSAVSCCMEISKLNNRAVEVTIDFDECSNFLKMSIERMPMTRYLNNFIYGMEENFSLKGIFEVRYTISKDSQKRQYLFDLKISACYEALQCDQSVVVFNQTAFPMKNCNYEKNFVNSNFSLVDWMTTHSIEKIENIKPPQASELILELGLDHFLSEPQRCTLMDDKYGTSDSNGWNNECAMFPNDTLTSLNDTDIIRCYIASSCDLVQCCVYIQPIQRHAQVELHIDTCRYNMEGIIDNLKISYSLFNRDWGIKYFPFNATIKSISYDFWKETQCVPVTFDPTGDAIEDMLGAAVSEIAGRAKQAFVVGNGLSKEGVRLLGKKLACMTIGDLEALLDFKNIDPEKVAELMKNIANLAKALSHGMQRPTGSGGACDVVQLPDRDHTDPEFRLRLDAEDDRSNVILKLDIGTIPGGSDVIYKKDLGGFSVALTEVLKPTGVPLYFTVHVANEAGVSVPATCKLETFDMTVPGGRMSETFRSTSNPRELIGLLTVYEDSPIQEVMVAVGYGKDIWGEQIVRWTKTSVTANIVDYDVGDDPLNNKVMKVFASGKSGRLTGRKILIEQFDELSTPGQCASYCNKMHVTKCLSFNYDFGFQNILSSKPIITDFTPPDPTENQINITSDVLEVTACLDIIPNDRKDWERRCVGINPTRKNHRIIIDGSGSDTVYNGHEFKTDLLYTRANRYISANWDGIYDNETGLLGYSVTAGEKICEEK</sequence>
<evidence type="ECO:0000313" key="2">
    <source>
        <dbReference type="Proteomes" id="UP000694844"/>
    </source>
</evidence>
<dbReference type="SMART" id="SM00513">
    <property type="entry name" value="SAP"/>
    <property type="match status" value="2"/>
</dbReference>
<keyword evidence="2" id="KW-1185">Reference proteome</keyword>
<dbReference type="PANTHER" id="PTHR16897">
    <property type="entry name" value="OS10G0105400 PROTEIN"/>
    <property type="match status" value="1"/>
</dbReference>
<dbReference type="InterPro" id="IPR003034">
    <property type="entry name" value="SAP_dom"/>
</dbReference>
<gene>
    <name evidence="3" type="primary">LOC111109176</name>
</gene>
<dbReference type="InterPro" id="IPR011055">
    <property type="entry name" value="Dup_hybrid_motif"/>
</dbReference>
<organism evidence="2 3">
    <name type="scientific">Crassostrea virginica</name>
    <name type="common">Eastern oyster</name>
    <dbReference type="NCBI Taxonomy" id="6565"/>
    <lineage>
        <taxon>Eukaryota</taxon>
        <taxon>Metazoa</taxon>
        <taxon>Spiralia</taxon>
        <taxon>Lophotrochozoa</taxon>
        <taxon>Mollusca</taxon>
        <taxon>Bivalvia</taxon>
        <taxon>Autobranchia</taxon>
        <taxon>Pteriomorphia</taxon>
        <taxon>Ostreida</taxon>
        <taxon>Ostreoidea</taxon>
        <taxon>Ostreidae</taxon>
        <taxon>Crassostrea</taxon>
    </lineage>
</organism>
<evidence type="ECO:0000313" key="3">
    <source>
        <dbReference type="RefSeq" id="XP_022300965.1"/>
    </source>
</evidence>
<feature type="domain" description="SAP" evidence="1">
    <location>
        <begin position="387"/>
        <end position="421"/>
    </location>
</feature>
<dbReference type="Gene3D" id="2.70.70.10">
    <property type="entry name" value="Glucose Permease (Domain IIA)"/>
    <property type="match status" value="1"/>
</dbReference>